<name>A0A4J1YUX1_STREE</name>
<evidence type="ECO:0000313" key="7">
    <source>
        <dbReference type="EMBL" id="VNP97351.1"/>
    </source>
</evidence>
<sequence>MKKWWKELIDKPLLKAFLHYYQVSDSELTSVAVAYYWLISIFPLLLVVVNILPYFQIPVGEFLGFMKDVLPPSLYEGVEKIAREVLTQPSTGLLSFSVLSALWSFSKSMNFLQKAFNKAYGVEKSRGLISHQMLSLLVSFGLQLLFAFALFLILFGQMILALLAHYWTKDGIIYQALQGLAGPLIYALLFAILVMLYYFLPNLSNRKISYTLPGSAFVLLVILGLLTLFSSYLNYYVHHLVDVRILGSVLLVVMMFWFILIAKIVILGAVINASMQSLKDPVFKKKLTIYPL</sequence>
<evidence type="ECO:0000256" key="3">
    <source>
        <dbReference type="ARBA" id="ARBA00022692"/>
    </source>
</evidence>
<evidence type="ECO:0000256" key="2">
    <source>
        <dbReference type="ARBA" id="ARBA00022475"/>
    </source>
</evidence>
<dbReference type="PIRSF" id="PIRSF035875">
    <property type="entry name" value="RNase_BN"/>
    <property type="match status" value="1"/>
</dbReference>
<organism evidence="7">
    <name type="scientific">Streptococcus pneumoniae</name>
    <dbReference type="NCBI Taxonomy" id="1313"/>
    <lineage>
        <taxon>Bacteria</taxon>
        <taxon>Bacillati</taxon>
        <taxon>Bacillota</taxon>
        <taxon>Bacilli</taxon>
        <taxon>Lactobacillales</taxon>
        <taxon>Streptococcaceae</taxon>
        <taxon>Streptococcus</taxon>
    </lineage>
</organism>
<accession>A0A4J1YUX1</accession>
<feature type="transmembrane region" description="Helical" evidence="6">
    <location>
        <begin position="179"/>
        <end position="200"/>
    </location>
</feature>
<comment type="subcellular location">
    <subcellularLocation>
        <location evidence="1">Cell membrane</location>
        <topology evidence="1">Multi-pass membrane protein</topology>
    </subcellularLocation>
</comment>
<reference evidence="7" key="1">
    <citation type="submission" date="2019-04" db="EMBL/GenBank/DDBJ databases">
        <authorList>
            <consortium name="Pathogen Informatics"/>
        </authorList>
    </citation>
    <scope>NUCLEOTIDE SEQUENCE</scope>
    <source>
        <strain evidence="7">GPSC86</strain>
    </source>
</reference>
<dbReference type="RefSeq" id="WP_061702617.1">
    <property type="nucleotide sequence ID" value="NZ_FIXS01000009.1"/>
</dbReference>
<keyword evidence="5 6" id="KW-0472">Membrane</keyword>
<dbReference type="GO" id="GO:0005886">
    <property type="term" value="C:plasma membrane"/>
    <property type="evidence" value="ECO:0007669"/>
    <property type="project" value="UniProtKB-SubCell"/>
</dbReference>
<feature type="transmembrane region" description="Helical" evidence="6">
    <location>
        <begin position="134"/>
        <end position="167"/>
    </location>
</feature>
<keyword evidence="2" id="KW-1003">Cell membrane</keyword>
<dbReference type="InterPro" id="IPR017039">
    <property type="entry name" value="Virul_fac_BrkB"/>
</dbReference>
<gene>
    <name evidence="7" type="ORF">SAMEA2341605_01305</name>
</gene>
<keyword evidence="3 6" id="KW-0812">Transmembrane</keyword>
<feature type="transmembrane region" description="Helical" evidence="6">
    <location>
        <begin position="212"/>
        <end position="233"/>
    </location>
</feature>
<keyword evidence="4 6" id="KW-1133">Transmembrane helix</keyword>
<dbReference type="PANTHER" id="PTHR30213">
    <property type="entry name" value="INNER MEMBRANE PROTEIN YHJD"/>
    <property type="match status" value="1"/>
</dbReference>
<proteinExistence type="predicted"/>
<protein>
    <submittedName>
        <fullName evidence="7">Ribonuclease BN</fullName>
    </submittedName>
</protein>
<dbReference type="PANTHER" id="PTHR30213:SF0">
    <property type="entry name" value="UPF0761 MEMBRANE PROTEIN YIHY"/>
    <property type="match status" value="1"/>
</dbReference>
<dbReference type="Pfam" id="PF03631">
    <property type="entry name" value="Virul_fac_BrkB"/>
    <property type="match status" value="1"/>
</dbReference>
<evidence type="ECO:0000256" key="5">
    <source>
        <dbReference type="ARBA" id="ARBA00023136"/>
    </source>
</evidence>
<dbReference type="AlphaFoldDB" id="A0A4J1YUX1"/>
<evidence type="ECO:0000256" key="1">
    <source>
        <dbReference type="ARBA" id="ARBA00004651"/>
    </source>
</evidence>
<evidence type="ECO:0000256" key="4">
    <source>
        <dbReference type="ARBA" id="ARBA00022989"/>
    </source>
</evidence>
<feature type="transmembrane region" description="Helical" evidence="6">
    <location>
        <begin position="245"/>
        <end position="271"/>
    </location>
</feature>
<evidence type="ECO:0000256" key="6">
    <source>
        <dbReference type="SAM" id="Phobius"/>
    </source>
</evidence>
<dbReference type="EMBL" id="CAATGX010000010">
    <property type="protein sequence ID" value="VNP97351.1"/>
    <property type="molecule type" value="Genomic_DNA"/>
</dbReference>
<feature type="transmembrane region" description="Helical" evidence="6">
    <location>
        <begin position="34"/>
        <end position="57"/>
    </location>
</feature>